<feature type="compositionally biased region" description="Polar residues" evidence="1">
    <location>
        <begin position="31"/>
        <end position="47"/>
    </location>
</feature>
<evidence type="ECO:0008006" key="4">
    <source>
        <dbReference type="Google" id="ProtNLM"/>
    </source>
</evidence>
<comment type="caution">
    <text evidence="2">The sequence shown here is derived from an EMBL/GenBank/DDBJ whole genome shotgun (WGS) entry which is preliminary data.</text>
</comment>
<dbReference type="Proteomes" id="UP001149954">
    <property type="component" value="Unassembled WGS sequence"/>
</dbReference>
<dbReference type="EMBL" id="JAPWDS010000003">
    <property type="protein sequence ID" value="KAJ5502937.1"/>
    <property type="molecule type" value="Genomic_DNA"/>
</dbReference>
<name>A0A9W9XT56_9EURO</name>
<reference evidence="2" key="2">
    <citation type="journal article" date="2023" name="IMA Fungus">
        <title>Comparative genomic study of the Penicillium genus elucidates a diverse pangenome and 15 lateral gene transfer events.</title>
        <authorList>
            <person name="Petersen C."/>
            <person name="Sorensen T."/>
            <person name="Nielsen M.R."/>
            <person name="Sondergaard T.E."/>
            <person name="Sorensen J.L."/>
            <person name="Fitzpatrick D.A."/>
            <person name="Frisvad J.C."/>
            <person name="Nielsen K.L."/>
        </authorList>
    </citation>
    <scope>NUCLEOTIDE SEQUENCE</scope>
    <source>
        <strain evidence="2">IBT 29495</strain>
    </source>
</reference>
<dbReference type="AlphaFoldDB" id="A0A9W9XT56"/>
<proteinExistence type="predicted"/>
<evidence type="ECO:0000313" key="3">
    <source>
        <dbReference type="Proteomes" id="UP001149954"/>
    </source>
</evidence>
<feature type="region of interest" description="Disordered" evidence="1">
    <location>
        <begin position="1"/>
        <end position="53"/>
    </location>
</feature>
<keyword evidence="3" id="KW-1185">Reference proteome</keyword>
<evidence type="ECO:0000256" key="1">
    <source>
        <dbReference type="SAM" id="MobiDB-lite"/>
    </source>
</evidence>
<sequence>MSPKRKAPSKLSSPSKSKSQKQKAPEPPTLLQPSITHRTTGLSSPSTDVDEDHNQWQIRKKNAETRIEDYVHIGDKTRTNEDIPGQSLRVLLDWLLPGGRDHHARKILEAKSDEEIWIHFWDVYRFLAAPMKTSTRYSSSFTSSTKSAHQSAVASTLTEPQKHLKGFPELLLQRDNHGCVVTSDVNIDFFQKSNPDDVGNATTEGAHIIPYAYANWNTPVEYTDKKG</sequence>
<organism evidence="2 3">
    <name type="scientific">Penicillium fimorum</name>
    <dbReference type="NCBI Taxonomy" id="1882269"/>
    <lineage>
        <taxon>Eukaryota</taxon>
        <taxon>Fungi</taxon>
        <taxon>Dikarya</taxon>
        <taxon>Ascomycota</taxon>
        <taxon>Pezizomycotina</taxon>
        <taxon>Eurotiomycetes</taxon>
        <taxon>Eurotiomycetidae</taxon>
        <taxon>Eurotiales</taxon>
        <taxon>Aspergillaceae</taxon>
        <taxon>Penicillium</taxon>
    </lineage>
</organism>
<gene>
    <name evidence="2" type="ORF">N7463_005811</name>
</gene>
<dbReference type="OrthoDB" id="2104739at2759"/>
<evidence type="ECO:0000313" key="2">
    <source>
        <dbReference type="EMBL" id="KAJ5502937.1"/>
    </source>
</evidence>
<accession>A0A9W9XT56</accession>
<protein>
    <recommendedName>
        <fullName evidence="4">HNH nuclease domain-containing protein</fullName>
    </recommendedName>
</protein>
<reference evidence="2" key="1">
    <citation type="submission" date="2022-12" db="EMBL/GenBank/DDBJ databases">
        <authorList>
            <person name="Petersen C."/>
        </authorList>
    </citation>
    <scope>NUCLEOTIDE SEQUENCE</scope>
    <source>
        <strain evidence="2">IBT 29495</strain>
    </source>
</reference>